<dbReference type="EMBL" id="HG996467">
    <property type="protein sequence ID" value="CAG1862949.1"/>
    <property type="molecule type" value="Genomic_DNA"/>
</dbReference>
<protein>
    <submittedName>
        <fullName evidence="1">(wild Malaysian banana) hypothetical protein</fullName>
    </submittedName>
</protein>
<evidence type="ECO:0000313" key="2">
    <source>
        <dbReference type="EnsemblPlants" id="Ma02_p23710.1"/>
    </source>
</evidence>
<evidence type="ECO:0000313" key="1">
    <source>
        <dbReference type="EMBL" id="CAG1862949.1"/>
    </source>
</evidence>
<proteinExistence type="predicted"/>
<accession>A0A804I665</accession>
<reference evidence="1" key="1">
    <citation type="submission" date="2021-03" db="EMBL/GenBank/DDBJ databases">
        <authorList>
            <consortium name="Genoscope - CEA"/>
            <person name="William W."/>
        </authorList>
    </citation>
    <scope>NUCLEOTIDE SEQUENCE</scope>
    <source>
        <strain evidence="1">Doubled-haploid Pahang</strain>
    </source>
</reference>
<dbReference type="PROSITE" id="PS51257">
    <property type="entry name" value="PROKAR_LIPOPROTEIN"/>
    <property type="match status" value="1"/>
</dbReference>
<evidence type="ECO:0000313" key="3">
    <source>
        <dbReference type="Proteomes" id="UP000012960"/>
    </source>
</evidence>
<dbReference type="AlphaFoldDB" id="A0A804I665"/>
<reference evidence="2" key="2">
    <citation type="submission" date="2021-05" db="UniProtKB">
        <authorList>
            <consortium name="EnsemblPlants"/>
        </authorList>
    </citation>
    <scope>IDENTIFICATION</scope>
    <source>
        <strain evidence="2">subsp. malaccensis</strain>
    </source>
</reference>
<dbReference type="EnsemblPlants" id="Ma02_t23710.1">
    <property type="protein sequence ID" value="Ma02_p23710.1"/>
    <property type="gene ID" value="Ma02_g23710"/>
</dbReference>
<dbReference type="InParanoid" id="A0A804I665"/>
<dbReference type="Proteomes" id="UP000012960">
    <property type="component" value="Unplaced"/>
</dbReference>
<organism evidence="2 3">
    <name type="scientific">Musa acuminata subsp. malaccensis</name>
    <name type="common">Wild banana</name>
    <name type="synonym">Musa malaccensis</name>
    <dbReference type="NCBI Taxonomy" id="214687"/>
    <lineage>
        <taxon>Eukaryota</taxon>
        <taxon>Viridiplantae</taxon>
        <taxon>Streptophyta</taxon>
        <taxon>Embryophyta</taxon>
        <taxon>Tracheophyta</taxon>
        <taxon>Spermatophyta</taxon>
        <taxon>Magnoliopsida</taxon>
        <taxon>Liliopsida</taxon>
        <taxon>Zingiberales</taxon>
        <taxon>Musaceae</taxon>
        <taxon>Musa</taxon>
    </lineage>
</organism>
<keyword evidence="3" id="KW-1185">Reference proteome</keyword>
<name>A0A804I665_MUSAM</name>
<sequence length="122" mass="13887">MFLIPFKLSGFTCFIHHGSCSCSDQCACLPPLQYVELKIWHPQVLERISKESIKSPACISKLDPSPNEHAMKVFNSAGTPFSDHACYFIAFLCSFLRIPIDTNTHVCMNVYTYTYKIKLGFR</sequence>
<dbReference type="Gramene" id="Ma02_t23710.1">
    <property type="protein sequence ID" value="Ma02_p23710.1"/>
    <property type="gene ID" value="Ma02_g23710"/>
</dbReference>
<gene>
    <name evidence="1" type="ORF">GSMUA_78430.1</name>
</gene>